<keyword evidence="5" id="KW-0862">Zinc</keyword>
<keyword evidence="4 8" id="KW-0067">ATP-binding</keyword>
<keyword evidence="9" id="KW-1185">Reference proteome</keyword>
<dbReference type="GO" id="GO:0016887">
    <property type="term" value="F:ATP hydrolysis activity"/>
    <property type="evidence" value="ECO:0007669"/>
    <property type="project" value="InterPro"/>
</dbReference>
<dbReference type="GO" id="GO:0006829">
    <property type="term" value="P:zinc ion transport"/>
    <property type="evidence" value="ECO:0007669"/>
    <property type="project" value="UniProtKB-KW"/>
</dbReference>
<dbReference type="EMBL" id="FMXQ01000007">
    <property type="protein sequence ID" value="SDB43417.1"/>
    <property type="molecule type" value="Genomic_DNA"/>
</dbReference>
<evidence type="ECO:0000313" key="9">
    <source>
        <dbReference type="Proteomes" id="UP000199071"/>
    </source>
</evidence>
<dbReference type="AlphaFoldDB" id="A0A1G6DE19"/>
<dbReference type="InterPro" id="IPR027417">
    <property type="entry name" value="P-loop_NTPase"/>
</dbReference>
<dbReference type="InterPro" id="IPR050153">
    <property type="entry name" value="Metal_Ion_Import_ABC"/>
</dbReference>
<dbReference type="InterPro" id="IPR003593">
    <property type="entry name" value="AAA+_ATPase"/>
</dbReference>
<evidence type="ECO:0000256" key="4">
    <source>
        <dbReference type="ARBA" id="ARBA00022840"/>
    </source>
</evidence>
<dbReference type="PANTHER" id="PTHR42734:SF17">
    <property type="entry name" value="METAL TRANSPORT SYSTEM ATP-BINDING PROTEIN TM_0124-RELATED"/>
    <property type="match status" value="1"/>
</dbReference>
<dbReference type="Proteomes" id="UP000199071">
    <property type="component" value="Unassembled WGS sequence"/>
</dbReference>
<evidence type="ECO:0000256" key="2">
    <source>
        <dbReference type="ARBA" id="ARBA00022448"/>
    </source>
</evidence>
<organism evidence="8 9">
    <name type="scientific">Bauldia litoralis</name>
    <dbReference type="NCBI Taxonomy" id="665467"/>
    <lineage>
        <taxon>Bacteria</taxon>
        <taxon>Pseudomonadati</taxon>
        <taxon>Pseudomonadota</taxon>
        <taxon>Alphaproteobacteria</taxon>
        <taxon>Hyphomicrobiales</taxon>
        <taxon>Kaistiaceae</taxon>
        <taxon>Bauldia</taxon>
    </lineage>
</organism>
<reference evidence="8 9" key="1">
    <citation type="submission" date="2016-10" db="EMBL/GenBank/DDBJ databases">
        <authorList>
            <person name="de Groot N.N."/>
        </authorList>
    </citation>
    <scope>NUCLEOTIDE SEQUENCE [LARGE SCALE GENOMIC DNA]</scope>
    <source>
        <strain evidence="8 9">ATCC 35022</strain>
    </source>
</reference>
<name>A0A1G6DE19_9HYPH</name>
<comment type="similarity">
    <text evidence="1">Belongs to the ABC transporter superfamily.</text>
</comment>
<evidence type="ECO:0000256" key="1">
    <source>
        <dbReference type="ARBA" id="ARBA00005417"/>
    </source>
</evidence>
<dbReference type="PROSITE" id="PS00211">
    <property type="entry name" value="ABC_TRANSPORTER_1"/>
    <property type="match status" value="1"/>
</dbReference>
<evidence type="ECO:0000256" key="6">
    <source>
        <dbReference type="ARBA" id="ARBA00023065"/>
    </source>
</evidence>
<proteinExistence type="inferred from homology"/>
<dbReference type="PANTHER" id="PTHR42734">
    <property type="entry name" value="METAL TRANSPORT SYSTEM ATP-BINDING PROTEIN TM_0124-RELATED"/>
    <property type="match status" value="1"/>
</dbReference>
<dbReference type="PROSITE" id="PS50893">
    <property type="entry name" value="ABC_TRANSPORTER_2"/>
    <property type="match status" value="1"/>
</dbReference>
<dbReference type="SUPFAM" id="SSF52540">
    <property type="entry name" value="P-loop containing nucleoside triphosphate hydrolases"/>
    <property type="match status" value="1"/>
</dbReference>
<keyword evidence="5" id="KW-0864">Zinc transport</keyword>
<evidence type="ECO:0000313" key="8">
    <source>
        <dbReference type="EMBL" id="SDB43417.1"/>
    </source>
</evidence>
<gene>
    <name evidence="8" type="ORF">SAMN02982931_03260</name>
</gene>
<dbReference type="SMART" id="SM00382">
    <property type="entry name" value="AAA"/>
    <property type="match status" value="1"/>
</dbReference>
<evidence type="ECO:0000256" key="5">
    <source>
        <dbReference type="ARBA" id="ARBA00022906"/>
    </source>
</evidence>
<accession>A0A1G6DE19</accession>
<dbReference type="STRING" id="665467.SAMN02982931_03260"/>
<dbReference type="Pfam" id="PF00005">
    <property type="entry name" value="ABC_tran"/>
    <property type="match status" value="1"/>
</dbReference>
<protein>
    <submittedName>
        <fullName evidence="8">Zinc/manganese transport system ATP-binding protein</fullName>
    </submittedName>
</protein>
<dbReference type="GO" id="GO:0005524">
    <property type="term" value="F:ATP binding"/>
    <property type="evidence" value="ECO:0007669"/>
    <property type="project" value="UniProtKB-KW"/>
</dbReference>
<dbReference type="InterPro" id="IPR003439">
    <property type="entry name" value="ABC_transporter-like_ATP-bd"/>
</dbReference>
<keyword evidence="6" id="KW-0406">Ion transport</keyword>
<keyword evidence="2" id="KW-0813">Transport</keyword>
<feature type="domain" description="ABC transporter" evidence="7">
    <location>
        <begin position="4"/>
        <end position="237"/>
    </location>
</feature>
<sequence>MSAISLDHLTLSVGGRSLLSDISLDIAEGAFVGLLGPNGSGKTTLMRAILGLRRPQAGRIAVFGEPVGQGHAAIGYLPQTHAAPPDVGLSGRAFLAASVAGHRFGLPIVSAAARRDIDWALEAVDGVALAERPFSAMSGGQRQRLLIAEALIGRPRLLLLDEPLISLDQHQQHVIVTLVRRLSKEFGLTVLFSAHELNQLLGAIDQVLYLGGGAAVLGTVDEVVTPETLSRLYGTKIDVIRASGRIFVMSGGEHIEREHHHDHAHL</sequence>
<dbReference type="RefSeq" id="WP_175478485.1">
    <property type="nucleotide sequence ID" value="NZ_FMXQ01000007.1"/>
</dbReference>
<evidence type="ECO:0000256" key="3">
    <source>
        <dbReference type="ARBA" id="ARBA00022741"/>
    </source>
</evidence>
<dbReference type="InterPro" id="IPR017871">
    <property type="entry name" value="ABC_transporter-like_CS"/>
</dbReference>
<evidence type="ECO:0000259" key="7">
    <source>
        <dbReference type="PROSITE" id="PS50893"/>
    </source>
</evidence>
<keyword evidence="3" id="KW-0547">Nucleotide-binding</keyword>
<dbReference type="Gene3D" id="3.40.50.300">
    <property type="entry name" value="P-loop containing nucleotide triphosphate hydrolases"/>
    <property type="match status" value="1"/>
</dbReference>